<dbReference type="InterPro" id="IPR036271">
    <property type="entry name" value="Tet_transcr_reg_TetR-rel_C_sf"/>
</dbReference>
<keyword evidence="7" id="KW-1185">Reference proteome</keyword>
<evidence type="ECO:0000256" key="3">
    <source>
        <dbReference type="ARBA" id="ARBA00023163"/>
    </source>
</evidence>
<dbReference type="PROSITE" id="PS50977">
    <property type="entry name" value="HTH_TETR_2"/>
    <property type="match status" value="1"/>
</dbReference>
<reference evidence="6" key="1">
    <citation type="journal article" date="2014" name="Int. J. Syst. Evol. Microbiol.">
        <title>Complete genome sequence of Corynebacterium casei LMG S-19264T (=DSM 44701T), isolated from a smear-ripened cheese.</title>
        <authorList>
            <consortium name="US DOE Joint Genome Institute (JGI-PGF)"/>
            <person name="Walter F."/>
            <person name="Albersmeier A."/>
            <person name="Kalinowski J."/>
            <person name="Ruckert C."/>
        </authorList>
    </citation>
    <scope>NUCLEOTIDE SEQUENCE</scope>
    <source>
        <strain evidence="6">KCTC 23430</strain>
    </source>
</reference>
<sequence length="203" mass="22600">MKTATRDRILNCTAKLATTPDNRKLTIRNVAEDAGVTTQAVYTLFGGKEGLIAALFEECWNTLTYRLRDVPESSHPLETLCSLGRCYIQFAKENPEFYTLMIGRATGSVTVPDRELRHAAPWSSITINVVNKAIADGILSGSPDEIGRLLWSTAHGYIDLTIHGYLRSDDERFLQQATLALFSTFAGPRYSSEMLISEEWFGS</sequence>
<dbReference type="GO" id="GO:0000976">
    <property type="term" value="F:transcription cis-regulatory region binding"/>
    <property type="evidence" value="ECO:0007669"/>
    <property type="project" value="TreeGrafter"/>
</dbReference>
<keyword evidence="2 4" id="KW-0238">DNA-binding</keyword>
<evidence type="ECO:0000259" key="5">
    <source>
        <dbReference type="PROSITE" id="PS50977"/>
    </source>
</evidence>
<dbReference type="GO" id="GO:0003700">
    <property type="term" value="F:DNA-binding transcription factor activity"/>
    <property type="evidence" value="ECO:0007669"/>
    <property type="project" value="TreeGrafter"/>
</dbReference>
<evidence type="ECO:0000256" key="1">
    <source>
        <dbReference type="ARBA" id="ARBA00023015"/>
    </source>
</evidence>
<dbReference type="EMBL" id="BMYM01000001">
    <property type="protein sequence ID" value="GHD27774.1"/>
    <property type="molecule type" value="Genomic_DNA"/>
</dbReference>
<feature type="domain" description="HTH tetR-type" evidence="5">
    <location>
        <begin position="3"/>
        <end position="63"/>
    </location>
</feature>
<gene>
    <name evidence="6" type="ORF">GCM10007053_06480</name>
</gene>
<dbReference type="Pfam" id="PF13305">
    <property type="entry name" value="TetR_C_33"/>
    <property type="match status" value="1"/>
</dbReference>
<reference evidence="6" key="2">
    <citation type="submission" date="2020-09" db="EMBL/GenBank/DDBJ databases">
        <authorList>
            <person name="Sun Q."/>
            <person name="Kim S."/>
        </authorList>
    </citation>
    <scope>NUCLEOTIDE SEQUENCE</scope>
    <source>
        <strain evidence="6">KCTC 23430</strain>
    </source>
</reference>
<dbReference type="Gene3D" id="1.10.357.10">
    <property type="entry name" value="Tetracycline Repressor, domain 2"/>
    <property type="match status" value="1"/>
</dbReference>
<evidence type="ECO:0000313" key="6">
    <source>
        <dbReference type="EMBL" id="GHD27774.1"/>
    </source>
</evidence>
<protein>
    <submittedName>
        <fullName evidence="6">TetR family transcriptional regulator</fullName>
    </submittedName>
</protein>
<dbReference type="InterPro" id="IPR009057">
    <property type="entry name" value="Homeodomain-like_sf"/>
</dbReference>
<evidence type="ECO:0000256" key="4">
    <source>
        <dbReference type="PROSITE-ProRule" id="PRU00335"/>
    </source>
</evidence>
<dbReference type="Pfam" id="PF00440">
    <property type="entry name" value="TetR_N"/>
    <property type="match status" value="1"/>
</dbReference>
<dbReference type="SUPFAM" id="SSF46689">
    <property type="entry name" value="Homeodomain-like"/>
    <property type="match status" value="1"/>
</dbReference>
<dbReference type="InterPro" id="IPR050109">
    <property type="entry name" value="HTH-type_TetR-like_transc_reg"/>
</dbReference>
<feature type="DNA-binding region" description="H-T-H motif" evidence="4">
    <location>
        <begin position="26"/>
        <end position="45"/>
    </location>
</feature>
<dbReference type="InterPro" id="IPR001647">
    <property type="entry name" value="HTH_TetR"/>
</dbReference>
<keyword evidence="3" id="KW-0804">Transcription</keyword>
<dbReference type="SUPFAM" id="SSF48498">
    <property type="entry name" value="Tetracyclin repressor-like, C-terminal domain"/>
    <property type="match status" value="1"/>
</dbReference>
<dbReference type="AlphaFoldDB" id="A0A919CIP4"/>
<dbReference type="PANTHER" id="PTHR30055">
    <property type="entry name" value="HTH-TYPE TRANSCRIPTIONAL REGULATOR RUTR"/>
    <property type="match status" value="1"/>
</dbReference>
<dbReference type="Proteomes" id="UP000644693">
    <property type="component" value="Unassembled WGS sequence"/>
</dbReference>
<dbReference type="InterPro" id="IPR025996">
    <property type="entry name" value="MT1864/Rv1816-like_C"/>
</dbReference>
<proteinExistence type="predicted"/>
<accession>A0A919CIP4</accession>
<comment type="caution">
    <text evidence="6">The sequence shown here is derived from an EMBL/GenBank/DDBJ whole genome shotgun (WGS) entry which is preliminary data.</text>
</comment>
<dbReference type="PANTHER" id="PTHR30055:SF220">
    <property type="entry name" value="TETR-FAMILY REGULATORY PROTEIN"/>
    <property type="match status" value="1"/>
</dbReference>
<keyword evidence="1" id="KW-0805">Transcription regulation</keyword>
<evidence type="ECO:0000256" key="2">
    <source>
        <dbReference type="ARBA" id="ARBA00023125"/>
    </source>
</evidence>
<name>A0A919CIP4_9GAMM</name>
<evidence type="ECO:0000313" key="7">
    <source>
        <dbReference type="Proteomes" id="UP000644693"/>
    </source>
</evidence>
<dbReference type="RefSeq" id="WP_189475082.1">
    <property type="nucleotide sequence ID" value="NZ_BMYM01000001.1"/>
</dbReference>
<organism evidence="6 7">
    <name type="scientific">Parahalioglobus pacificus</name>
    <dbReference type="NCBI Taxonomy" id="930806"/>
    <lineage>
        <taxon>Bacteria</taxon>
        <taxon>Pseudomonadati</taxon>
        <taxon>Pseudomonadota</taxon>
        <taxon>Gammaproteobacteria</taxon>
        <taxon>Cellvibrionales</taxon>
        <taxon>Halieaceae</taxon>
        <taxon>Parahalioglobus</taxon>
    </lineage>
</organism>